<dbReference type="AlphaFoldDB" id="A0A2I0I5P6"/>
<sequence>MGIFQAQPSPSPSLFCSSLSGCSSRPSLPGLSLSLSAPCLLQVSSASVHLQLQAAPSSSPFCRRSAIPLQLKSKGKRFRCDK</sequence>
<dbReference type="EMBL" id="PGOL01003834">
    <property type="protein sequence ID" value="PKI39291.1"/>
    <property type="molecule type" value="Genomic_DNA"/>
</dbReference>
<comment type="caution">
    <text evidence="1">The sequence shown here is derived from an EMBL/GenBank/DDBJ whole genome shotgun (WGS) entry which is preliminary data.</text>
</comment>
<protein>
    <submittedName>
        <fullName evidence="1">Uncharacterized protein</fullName>
    </submittedName>
</protein>
<name>A0A2I0I5P6_PUNGR</name>
<dbReference type="Proteomes" id="UP000233551">
    <property type="component" value="Unassembled WGS sequence"/>
</dbReference>
<proteinExistence type="predicted"/>
<organism evidence="1 2">
    <name type="scientific">Punica granatum</name>
    <name type="common">Pomegranate</name>
    <dbReference type="NCBI Taxonomy" id="22663"/>
    <lineage>
        <taxon>Eukaryota</taxon>
        <taxon>Viridiplantae</taxon>
        <taxon>Streptophyta</taxon>
        <taxon>Embryophyta</taxon>
        <taxon>Tracheophyta</taxon>
        <taxon>Spermatophyta</taxon>
        <taxon>Magnoliopsida</taxon>
        <taxon>eudicotyledons</taxon>
        <taxon>Gunneridae</taxon>
        <taxon>Pentapetalae</taxon>
        <taxon>rosids</taxon>
        <taxon>malvids</taxon>
        <taxon>Myrtales</taxon>
        <taxon>Lythraceae</taxon>
        <taxon>Punica</taxon>
    </lineage>
</organism>
<keyword evidence="2" id="KW-1185">Reference proteome</keyword>
<evidence type="ECO:0000313" key="2">
    <source>
        <dbReference type="Proteomes" id="UP000233551"/>
    </source>
</evidence>
<accession>A0A2I0I5P6</accession>
<evidence type="ECO:0000313" key="1">
    <source>
        <dbReference type="EMBL" id="PKI39291.1"/>
    </source>
</evidence>
<reference evidence="1 2" key="1">
    <citation type="submission" date="2017-11" db="EMBL/GenBank/DDBJ databases">
        <title>De-novo sequencing of pomegranate (Punica granatum L.) genome.</title>
        <authorList>
            <person name="Akparov Z."/>
            <person name="Amiraslanov A."/>
            <person name="Hajiyeva S."/>
            <person name="Abbasov M."/>
            <person name="Kaur K."/>
            <person name="Hamwieh A."/>
            <person name="Solovyev V."/>
            <person name="Salamov A."/>
            <person name="Braich B."/>
            <person name="Kosarev P."/>
            <person name="Mahmoud A."/>
            <person name="Hajiyev E."/>
            <person name="Babayeva S."/>
            <person name="Izzatullayeva V."/>
            <person name="Mammadov A."/>
            <person name="Mammadov A."/>
            <person name="Sharifova S."/>
            <person name="Ojaghi J."/>
            <person name="Eynullazada K."/>
            <person name="Bayramov B."/>
            <person name="Abdulazimova A."/>
            <person name="Shahmuradov I."/>
        </authorList>
    </citation>
    <scope>NUCLEOTIDE SEQUENCE [LARGE SCALE GENOMIC DNA]</scope>
    <source>
        <strain evidence="2">cv. AG2017</strain>
        <tissue evidence="1">Leaf</tissue>
    </source>
</reference>
<gene>
    <name evidence="1" type="ORF">CRG98_040347</name>
</gene>